<dbReference type="Proteomes" id="UP001302806">
    <property type="component" value="Chromosome"/>
</dbReference>
<keyword evidence="1" id="KW-0175">Coiled coil</keyword>
<accession>A0ABY9XVP8</accession>
<proteinExistence type="predicted"/>
<evidence type="ECO:0000256" key="2">
    <source>
        <dbReference type="SAM" id="MobiDB-lite"/>
    </source>
</evidence>
<dbReference type="RefSeq" id="WP_415866371.1">
    <property type="nucleotide sequence ID" value="NZ_CP134537.1"/>
</dbReference>
<organism evidence="3 4">
    <name type="scientific">Thalassobellus suaedae</name>
    <dbReference type="NCBI Taxonomy" id="3074124"/>
    <lineage>
        <taxon>Bacteria</taxon>
        <taxon>Pseudomonadati</taxon>
        <taxon>Bacteroidota</taxon>
        <taxon>Flavobacteriia</taxon>
        <taxon>Flavobacteriales</taxon>
        <taxon>Flavobacteriaceae</taxon>
        <taxon>Thalassobellus</taxon>
    </lineage>
</organism>
<evidence type="ECO:0000313" key="4">
    <source>
        <dbReference type="Proteomes" id="UP001302806"/>
    </source>
</evidence>
<gene>
    <name evidence="3" type="ORF">RHP51_04815</name>
</gene>
<feature type="region of interest" description="Disordered" evidence="2">
    <location>
        <begin position="79"/>
        <end position="128"/>
    </location>
</feature>
<feature type="coiled-coil region" evidence="1">
    <location>
        <begin position="324"/>
        <end position="387"/>
    </location>
</feature>
<evidence type="ECO:0000313" key="3">
    <source>
        <dbReference type="EMBL" id="WNH10022.1"/>
    </source>
</evidence>
<evidence type="ECO:0000256" key="1">
    <source>
        <dbReference type="SAM" id="Coils"/>
    </source>
</evidence>
<feature type="compositionally biased region" description="Polar residues" evidence="2">
    <location>
        <begin position="89"/>
        <end position="100"/>
    </location>
</feature>
<name>A0ABY9XVP8_9FLAO</name>
<reference evidence="3 4" key="1">
    <citation type="submission" date="2023-09" db="EMBL/GenBank/DDBJ databases">
        <title>Thalassobella suaedae gen. nov., sp. nov., a marine bacterium of the family Flavobacteriaceae isolated from a halophyte Suaeda japonica.</title>
        <authorList>
            <person name="Lee S.Y."/>
            <person name="Hwang C.Y."/>
        </authorList>
    </citation>
    <scope>NUCLEOTIDE SEQUENCE [LARGE SCALE GENOMIC DNA]</scope>
    <source>
        <strain evidence="3 4">HL-DH14</strain>
    </source>
</reference>
<dbReference type="EMBL" id="CP134537">
    <property type="protein sequence ID" value="WNH10022.1"/>
    <property type="molecule type" value="Genomic_DNA"/>
</dbReference>
<sequence>MPDPIKKYKAPNGKIVAEADLKDKYGNKFDSLVSGGTFSEIKEPIYKTPNGSYEVESVLKNKYGDKFNSLIENNTFELDSTSKKKNQTDSDSTVQNQKLVSDQEAENGLSATPKDEPIKLPGNKDYTERNEVYKDNTAVNTIKPKDTTLSEAPIYEQKPLTEKEQIESSIRKQRIDDARIGFKEAVTFTDEDKKEVEQRIKDEETIGFWDDAKQLLTSTANIIKQVGTFGLGDTIKNPTKIPFQSEIKEVKKEALKNKEQLDESEIKERAKNLYKEKQEDFIYTDKATKFLEDLPTETKSVLKIESSNVIDNLSSDNKKRMQVNSALEINLKENTTELKRLEQDFRNNPDFTQEDVDNYNKLRETTINTANQVNKNYEHLIKNQEDLLSADKEYDLFKRNYDSAFLTNTLLTTADLGVGMVDFGNYLANTASEINPLNKSIISSFGGNPENLIDTKDTRDDLKAERELIRKPTESVESVNGFVNYMSDLVANQLPVLAVTSTGAGGLVVLGSSSTGQKYAEMSDEKNSTKTPANYTPLQMIGAPLLHGTAEAIFELPTLSILKKGKRVLNAALKETPGLFKQSAKEKAKDLFKDFIKENLSEQATNLVQNANNIYGLGKEGHITDNALDILKDTSALTGILQVTPHLAGAVLKPFQSKDQLKTLEVNAAKMLALSKQLETPNITDTEKTSYRISNY</sequence>
<protein>
    <submittedName>
        <fullName evidence="3">Uncharacterized protein</fullName>
    </submittedName>
</protein>